<dbReference type="InterPro" id="IPR038765">
    <property type="entry name" value="Papain-like_cys_pep_sf"/>
</dbReference>
<dbReference type="RefSeq" id="WP_344269277.1">
    <property type="nucleotide sequence ID" value="NZ_BAAAMR010000034.1"/>
</dbReference>
<organism evidence="2 3">
    <name type="scientific">Actinomadura napierensis</name>
    <dbReference type="NCBI Taxonomy" id="267854"/>
    <lineage>
        <taxon>Bacteria</taxon>
        <taxon>Bacillati</taxon>
        <taxon>Actinomycetota</taxon>
        <taxon>Actinomycetes</taxon>
        <taxon>Streptosporangiales</taxon>
        <taxon>Thermomonosporaceae</taxon>
        <taxon>Actinomadura</taxon>
    </lineage>
</organism>
<name>A0ABP5L793_9ACTN</name>
<evidence type="ECO:0000313" key="2">
    <source>
        <dbReference type="EMBL" id="GAA2142747.1"/>
    </source>
</evidence>
<feature type="domain" description="Transglutaminase-like" evidence="1">
    <location>
        <begin position="96"/>
        <end position="160"/>
    </location>
</feature>
<dbReference type="SUPFAM" id="SSF54001">
    <property type="entry name" value="Cysteine proteinases"/>
    <property type="match status" value="1"/>
</dbReference>
<sequence>MPSRALAPEIAAFYTGQSGFSSPGRMVGLYADLPPDPARLAEIVRGLMIHRVEGDLFGYRIPPARLHDDAETRYLDDILAIIAGRDDAPLTGPRAPGERFVGVCRDFSLLHCSMLRHSGVPARLRSGFADYFTTDGFHMDHVVTEYWDDRHGWRLADPQLADPRLYSVDFDPMDVPRDRFLVAGAALEFVRSGEADPASFGVPVPGRLLAGEWFVIGDVRLDLAALNKVETLLWDVWGAWTDDDDALTGDVRALYDQVARVTRDEVDFHAARTLFTGNPALTTPRTVLSLAPFNGPAEVALRDHSPS</sequence>
<accession>A0ABP5L793</accession>
<dbReference type="Gene3D" id="3.10.620.30">
    <property type="match status" value="1"/>
</dbReference>
<dbReference type="Proteomes" id="UP001501020">
    <property type="component" value="Unassembled WGS sequence"/>
</dbReference>
<protein>
    <submittedName>
        <fullName evidence="2">Transglutaminase-like domain-containing protein</fullName>
    </submittedName>
</protein>
<reference evidence="3" key="1">
    <citation type="journal article" date="2019" name="Int. J. Syst. Evol. Microbiol.">
        <title>The Global Catalogue of Microorganisms (GCM) 10K type strain sequencing project: providing services to taxonomists for standard genome sequencing and annotation.</title>
        <authorList>
            <consortium name="The Broad Institute Genomics Platform"/>
            <consortium name="The Broad Institute Genome Sequencing Center for Infectious Disease"/>
            <person name="Wu L."/>
            <person name="Ma J."/>
        </authorList>
    </citation>
    <scope>NUCLEOTIDE SEQUENCE [LARGE SCALE GENOMIC DNA]</scope>
    <source>
        <strain evidence="3">JCM 13850</strain>
    </source>
</reference>
<keyword evidence="3" id="KW-1185">Reference proteome</keyword>
<evidence type="ECO:0000259" key="1">
    <source>
        <dbReference type="SMART" id="SM00460"/>
    </source>
</evidence>
<dbReference type="Pfam" id="PF01841">
    <property type="entry name" value="Transglut_core"/>
    <property type="match status" value="1"/>
</dbReference>
<comment type="caution">
    <text evidence="2">The sequence shown here is derived from an EMBL/GenBank/DDBJ whole genome shotgun (WGS) entry which is preliminary data.</text>
</comment>
<evidence type="ECO:0000313" key="3">
    <source>
        <dbReference type="Proteomes" id="UP001501020"/>
    </source>
</evidence>
<dbReference type="EMBL" id="BAAAMR010000034">
    <property type="protein sequence ID" value="GAA2142747.1"/>
    <property type="molecule type" value="Genomic_DNA"/>
</dbReference>
<dbReference type="InterPro" id="IPR002931">
    <property type="entry name" value="Transglutaminase-like"/>
</dbReference>
<gene>
    <name evidence="2" type="ORF">GCM10009727_41180</name>
</gene>
<proteinExistence type="predicted"/>
<dbReference type="SMART" id="SM00460">
    <property type="entry name" value="TGc"/>
    <property type="match status" value="1"/>
</dbReference>